<dbReference type="EMBL" id="JACYFG010000051">
    <property type="protein sequence ID" value="MBD5782054.1"/>
    <property type="molecule type" value="Genomic_DNA"/>
</dbReference>
<evidence type="ECO:0000313" key="2">
    <source>
        <dbReference type="EMBL" id="MBD5782054.1"/>
    </source>
</evidence>
<dbReference type="RefSeq" id="WP_191619121.1">
    <property type="nucleotide sequence ID" value="NZ_JACYFG010000051.1"/>
</dbReference>
<dbReference type="InterPro" id="IPR010982">
    <property type="entry name" value="Lambda_DNA-bd_dom_sf"/>
</dbReference>
<protein>
    <submittedName>
        <fullName evidence="2">LacI family DNA-binding transcriptional regulator</fullName>
    </submittedName>
</protein>
<organism evidence="2 3">
    <name type="scientific">Pelagicoccus enzymogenes</name>
    <dbReference type="NCBI Taxonomy" id="2773457"/>
    <lineage>
        <taxon>Bacteria</taxon>
        <taxon>Pseudomonadati</taxon>
        <taxon>Verrucomicrobiota</taxon>
        <taxon>Opitutia</taxon>
        <taxon>Puniceicoccales</taxon>
        <taxon>Pelagicoccaceae</taxon>
        <taxon>Pelagicoccus</taxon>
    </lineage>
</organism>
<dbReference type="Proteomes" id="UP000622317">
    <property type="component" value="Unassembled WGS sequence"/>
</dbReference>
<reference evidence="2" key="1">
    <citation type="submission" date="2020-09" db="EMBL/GenBank/DDBJ databases">
        <title>Pelagicoccus enzymogenes sp. nov. with an EPS production, isolated from marine sediment.</title>
        <authorList>
            <person name="Feng X."/>
        </authorList>
    </citation>
    <scope>NUCLEOTIDE SEQUENCE</scope>
    <source>
        <strain evidence="2">NFK12</strain>
    </source>
</reference>
<keyword evidence="3" id="KW-1185">Reference proteome</keyword>
<sequence>MDEAAHSTAKTRPSMDDVPAAAGVSTSTVSRSLPDDPESAPKPKSASAKPPSPSAIESTRWLPS</sequence>
<keyword evidence="2" id="KW-0238">DNA-binding</keyword>
<evidence type="ECO:0000256" key="1">
    <source>
        <dbReference type="SAM" id="MobiDB-lite"/>
    </source>
</evidence>
<accession>A0A927IJN5</accession>
<dbReference type="Gene3D" id="1.10.260.40">
    <property type="entry name" value="lambda repressor-like DNA-binding domains"/>
    <property type="match status" value="1"/>
</dbReference>
<gene>
    <name evidence="2" type="ORF">IEN85_21325</name>
</gene>
<evidence type="ECO:0000313" key="3">
    <source>
        <dbReference type="Proteomes" id="UP000622317"/>
    </source>
</evidence>
<dbReference type="GO" id="GO:0003677">
    <property type="term" value="F:DNA binding"/>
    <property type="evidence" value="ECO:0007669"/>
    <property type="project" value="UniProtKB-KW"/>
</dbReference>
<feature type="region of interest" description="Disordered" evidence="1">
    <location>
        <begin position="1"/>
        <end position="64"/>
    </location>
</feature>
<proteinExistence type="predicted"/>
<dbReference type="AlphaFoldDB" id="A0A927IJN5"/>
<comment type="caution">
    <text evidence="2">The sequence shown here is derived from an EMBL/GenBank/DDBJ whole genome shotgun (WGS) entry which is preliminary data.</text>
</comment>
<name>A0A927IJN5_9BACT</name>